<dbReference type="InterPro" id="IPR003018">
    <property type="entry name" value="GAF"/>
</dbReference>
<keyword evidence="3" id="KW-1185">Reference proteome</keyword>
<evidence type="ECO:0000259" key="1">
    <source>
        <dbReference type="SMART" id="SM00065"/>
    </source>
</evidence>
<protein>
    <recommendedName>
        <fullName evidence="1">GAF domain-containing protein</fullName>
    </recommendedName>
</protein>
<dbReference type="AlphaFoldDB" id="A0A2W4CZ32"/>
<dbReference type="OrthoDB" id="226486at2"/>
<evidence type="ECO:0000313" key="3">
    <source>
        <dbReference type="Proteomes" id="UP000248925"/>
    </source>
</evidence>
<dbReference type="SMART" id="SM00065">
    <property type="entry name" value="GAF"/>
    <property type="match status" value="1"/>
</dbReference>
<dbReference type="InterPro" id="IPR035965">
    <property type="entry name" value="PAS-like_dom_sf"/>
</dbReference>
<gene>
    <name evidence="2" type="ORF">CPY51_07205</name>
</gene>
<organism evidence="2 3">
    <name type="scientific">Rhizobium tubonense</name>
    <dbReference type="NCBI Taxonomy" id="484088"/>
    <lineage>
        <taxon>Bacteria</taxon>
        <taxon>Pseudomonadati</taxon>
        <taxon>Pseudomonadota</taxon>
        <taxon>Alphaproteobacteria</taxon>
        <taxon>Hyphomicrobiales</taxon>
        <taxon>Rhizobiaceae</taxon>
        <taxon>Rhizobium/Agrobacterium group</taxon>
        <taxon>Rhizobium</taxon>
    </lineage>
</organism>
<evidence type="ECO:0000313" key="2">
    <source>
        <dbReference type="EMBL" id="PZM15385.1"/>
    </source>
</evidence>
<feature type="domain" description="GAF" evidence="1">
    <location>
        <begin position="107"/>
        <end position="260"/>
    </location>
</feature>
<proteinExistence type="predicted"/>
<comment type="caution">
    <text evidence="2">The sequence shown here is derived from an EMBL/GenBank/DDBJ whole genome shotgun (WGS) entry which is preliminary data.</text>
</comment>
<dbReference type="SUPFAM" id="SSF55781">
    <property type="entry name" value="GAF domain-like"/>
    <property type="match status" value="1"/>
</dbReference>
<reference evidence="2 3" key="1">
    <citation type="journal article" date="2018" name="Sci. Rep.">
        <title>Rhizobium tumorigenes sp. nov., a novel plant tumorigenic bacterium isolated from cane gall tumors on thornless blackberry.</title>
        <authorList>
            <person name="Kuzmanovi N."/>
            <person name="Smalla K."/>
            <person name="Gronow S."/>
            <person name="PuBawska J."/>
        </authorList>
    </citation>
    <scope>NUCLEOTIDE SEQUENCE [LARGE SCALE GENOMIC DNA]</scope>
    <source>
        <strain evidence="2 3">CCBAU 85046</strain>
    </source>
</reference>
<dbReference type="Gene3D" id="3.30.450.40">
    <property type="match status" value="1"/>
</dbReference>
<dbReference type="SUPFAM" id="SSF55785">
    <property type="entry name" value="PYP-like sensor domain (PAS domain)"/>
    <property type="match status" value="1"/>
</dbReference>
<dbReference type="Proteomes" id="UP000248925">
    <property type="component" value="Unassembled WGS sequence"/>
</dbReference>
<sequence>MRRCPFRVVEIQALGARSMAYDRRPCADYRTGGNCRDWRARMAHRVVSQQYGATLGVYTGRAFSLVTSTVVLIGLLAETTRLYSRVAHANTLAGAVKASQTLSSEIELRKLIERLVTVALKNAGADRGLLIRLSGDDYVVQAQARTIDGHIEVIGGEGSATPVAFPETIVRCVLSTHERVILDDASEPNMFSPDVYLRDRQSKSILCLPLIKQRELTGFLLLENTKMSHAFSAAQIAVLELLAAQASISLENARLYADLELQVGLLQQLPVSAWTLDPDGTLDFVNQVWLDFSGQTLEFIRSHPNNWMSAVHPEDRVRPSGRACIPGRGSRSKPGLCAPRMVSNRRHLQQAVSLRDAEGKVLRLSEQRRTSMTKSLRRKPCVGRRANLRMLRGWPPSTR</sequence>
<dbReference type="InterPro" id="IPR029016">
    <property type="entry name" value="GAF-like_dom_sf"/>
</dbReference>
<dbReference type="EMBL" id="PCDP01000020">
    <property type="protein sequence ID" value="PZM15385.1"/>
    <property type="molecule type" value="Genomic_DNA"/>
</dbReference>
<dbReference type="Gene3D" id="3.30.450.20">
    <property type="entry name" value="PAS domain"/>
    <property type="match status" value="1"/>
</dbReference>
<accession>A0A2W4CZ32</accession>
<dbReference type="Pfam" id="PF01590">
    <property type="entry name" value="GAF"/>
    <property type="match status" value="1"/>
</dbReference>
<name>A0A2W4CZ32_9HYPH</name>